<accession>A0A4Z0P503</accession>
<sequence>MKLRILSVLTLATALSLSSCGDANKRTDGTAGTAVTDMDSAAAEGGVKADAVVIDNNAGPTVTADGDSAEAAAK</sequence>
<evidence type="ECO:0000313" key="2">
    <source>
        <dbReference type="EMBL" id="TGE05466.1"/>
    </source>
</evidence>
<dbReference type="OrthoDB" id="887211at2"/>
<dbReference type="Proteomes" id="UP000298337">
    <property type="component" value="Unassembled WGS sequence"/>
</dbReference>
<dbReference type="PROSITE" id="PS51257">
    <property type="entry name" value="PROKAR_LIPOPROTEIN"/>
    <property type="match status" value="1"/>
</dbReference>
<comment type="caution">
    <text evidence="2">The sequence shown here is derived from an EMBL/GenBank/DDBJ whole genome shotgun (WGS) entry which is preliminary data.</text>
</comment>
<keyword evidence="1" id="KW-0732">Signal</keyword>
<dbReference type="EMBL" id="SRLA01000004">
    <property type="protein sequence ID" value="TGE05466.1"/>
    <property type="molecule type" value="Genomic_DNA"/>
</dbReference>
<reference evidence="2 3" key="1">
    <citation type="submission" date="2019-04" db="EMBL/GenBank/DDBJ databases">
        <authorList>
            <person name="Feng G."/>
            <person name="Zhang J."/>
            <person name="Zhu H."/>
        </authorList>
    </citation>
    <scope>NUCLEOTIDE SEQUENCE [LARGE SCALE GENOMIC DNA]</scope>
    <source>
        <strain evidence="2 3">92R-1</strain>
    </source>
</reference>
<organism evidence="2 3">
    <name type="scientific">Hymenobacter fodinae</name>
    <dbReference type="NCBI Taxonomy" id="2510796"/>
    <lineage>
        <taxon>Bacteria</taxon>
        <taxon>Pseudomonadati</taxon>
        <taxon>Bacteroidota</taxon>
        <taxon>Cytophagia</taxon>
        <taxon>Cytophagales</taxon>
        <taxon>Hymenobacteraceae</taxon>
        <taxon>Hymenobacter</taxon>
    </lineage>
</organism>
<gene>
    <name evidence="2" type="ORF">EU556_19375</name>
</gene>
<protein>
    <submittedName>
        <fullName evidence="2">Uncharacterized protein</fullName>
    </submittedName>
</protein>
<proteinExistence type="predicted"/>
<evidence type="ECO:0000256" key="1">
    <source>
        <dbReference type="SAM" id="SignalP"/>
    </source>
</evidence>
<dbReference type="AlphaFoldDB" id="A0A4Z0P503"/>
<name>A0A4Z0P503_9BACT</name>
<feature type="chain" id="PRO_5021289663" evidence="1">
    <location>
        <begin position="22"/>
        <end position="74"/>
    </location>
</feature>
<evidence type="ECO:0000313" key="3">
    <source>
        <dbReference type="Proteomes" id="UP000298337"/>
    </source>
</evidence>
<feature type="signal peptide" evidence="1">
    <location>
        <begin position="1"/>
        <end position="21"/>
    </location>
</feature>
<dbReference type="RefSeq" id="WP_135435779.1">
    <property type="nucleotide sequence ID" value="NZ_SRLA01000004.1"/>
</dbReference>
<keyword evidence="3" id="KW-1185">Reference proteome</keyword>